<reference evidence="2" key="1">
    <citation type="submission" date="2014-09" db="EMBL/GenBank/DDBJ databases">
        <authorList>
            <person name="Illeghems K.G."/>
        </authorList>
    </citation>
    <scope>NUCLEOTIDE SEQUENCE [LARGE SCALE GENOMIC DNA]</scope>
    <source>
        <strain evidence="2">108B</strain>
    </source>
</reference>
<dbReference type="Proteomes" id="UP000056109">
    <property type="component" value="Chromosome I"/>
</dbReference>
<protein>
    <submittedName>
        <fullName evidence="1">Uncharacterized protein</fullName>
    </submittedName>
</protein>
<proteinExistence type="predicted"/>
<keyword evidence="2" id="KW-1185">Reference proteome</keyword>
<dbReference type="KEGG" id="asz:ASN_345"/>
<sequence length="30" mass="3265">MAAQEPFGAAPIQFTGAPIFALPMLTLHWH</sequence>
<evidence type="ECO:0000313" key="2">
    <source>
        <dbReference type="Proteomes" id="UP000056109"/>
    </source>
</evidence>
<accession>A0A0U5ER13</accession>
<organism evidence="1 2">
    <name type="scientific">Acetobacter senegalensis</name>
    <dbReference type="NCBI Taxonomy" id="446692"/>
    <lineage>
        <taxon>Bacteria</taxon>
        <taxon>Pseudomonadati</taxon>
        <taxon>Pseudomonadota</taxon>
        <taxon>Alphaproteobacteria</taxon>
        <taxon>Acetobacterales</taxon>
        <taxon>Acetobacteraceae</taxon>
        <taxon>Acetobacter</taxon>
    </lineage>
</organism>
<dbReference type="AlphaFoldDB" id="A0A0U5ER13"/>
<name>A0A0U5ER13_9PROT</name>
<dbReference type="PATRIC" id="fig|446692.3.peg.291"/>
<gene>
    <name evidence="1" type="ORF">ASN_345</name>
</gene>
<evidence type="ECO:0000313" key="1">
    <source>
        <dbReference type="EMBL" id="CEF39775.1"/>
    </source>
</evidence>
<dbReference type="EMBL" id="LN606600">
    <property type="protein sequence ID" value="CEF39775.1"/>
    <property type="molecule type" value="Genomic_DNA"/>
</dbReference>